<evidence type="ECO:0000313" key="3">
    <source>
        <dbReference type="Proteomes" id="UP001597357"/>
    </source>
</evidence>
<gene>
    <name evidence="2" type="ORF">ACFSQ0_08445</name>
</gene>
<comment type="caution">
    <text evidence="2">The sequence shown here is derived from an EMBL/GenBank/DDBJ whole genome shotgun (WGS) entry which is preliminary data.</text>
</comment>
<dbReference type="EMBL" id="JBHULZ010000041">
    <property type="protein sequence ID" value="MFD2698017.1"/>
    <property type="molecule type" value="Genomic_DNA"/>
</dbReference>
<keyword evidence="3" id="KW-1185">Reference proteome</keyword>
<evidence type="ECO:0000313" key="2">
    <source>
        <dbReference type="EMBL" id="MFD2698017.1"/>
    </source>
</evidence>
<organism evidence="2 3">
    <name type="scientific">Mesonia sediminis</name>
    <dbReference type="NCBI Taxonomy" id="1703946"/>
    <lineage>
        <taxon>Bacteria</taxon>
        <taxon>Pseudomonadati</taxon>
        <taxon>Bacteroidota</taxon>
        <taxon>Flavobacteriia</taxon>
        <taxon>Flavobacteriales</taxon>
        <taxon>Flavobacteriaceae</taxon>
        <taxon>Mesonia</taxon>
    </lineage>
</organism>
<dbReference type="Proteomes" id="UP001597357">
    <property type="component" value="Unassembled WGS sequence"/>
</dbReference>
<evidence type="ECO:0000256" key="1">
    <source>
        <dbReference type="SAM" id="SignalP"/>
    </source>
</evidence>
<name>A0ABW5SH20_9FLAO</name>
<reference evidence="3" key="1">
    <citation type="journal article" date="2019" name="Int. J. Syst. Evol. Microbiol.">
        <title>The Global Catalogue of Microorganisms (GCM) 10K type strain sequencing project: providing services to taxonomists for standard genome sequencing and annotation.</title>
        <authorList>
            <consortium name="The Broad Institute Genomics Platform"/>
            <consortium name="The Broad Institute Genome Sequencing Center for Infectious Disease"/>
            <person name="Wu L."/>
            <person name="Ma J."/>
        </authorList>
    </citation>
    <scope>NUCLEOTIDE SEQUENCE [LARGE SCALE GENOMIC DNA]</scope>
    <source>
        <strain evidence="3">KCTC 42255</strain>
    </source>
</reference>
<proteinExistence type="predicted"/>
<sequence length="116" mass="13428">MKKLFLYWLFLVSVFHQVGIAATPSLSNVLPQDTPEKEHYFSQDYQHSFQGLPTDEVRTPLEDKNEPLFGSNLLEAITDLESKQVLTFHPLKPSIFLSLDKRLLFGVFLFPFHSFL</sequence>
<protein>
    <submittedName>
        <fullName evidence="2">Uncharacterized protein</fullName>
    </submittedName>
</protein>
<feature type="signal peptide" evidence="1">
    <location>
        <begin position="1"/>
        <end position="21"/>
    </location>
</feature>
<feature type="chain" id="PRO_5047345054" evidence="1">
    <location>
        <begin position="22"/>
        <end position="116"/>
    </location>
</feature>
<accession>A0ABW5SH20</accession>
<dbReference type="RefSeq" id="WP_379046892.1">
    <property type="nucleotide sequence ID" value="NZ_JBHULZ010000041.1"/>
</dbReference>
<keyword evidence="1" id="KW-0732">Signal</keyword>